<comment type="caution">
    <text evidence="5">The sequence shown here is derived from an EMBL/GenBank/DDBJ whole genome shotgun (WGS) entry which is preliminary data.</text>
</comment>
<keyword evidence="1 2" id="KW-0238">DNA-binding</keyword>
<evidence type="ECO:0000313" key="6">
    <source>
        <dbReference type="Proteomes" id="UP000028547"/>
    </source>
</evidence>
<dbReference type="AlphaFoldDB" id="A0A084SEV2"/>
<dbReference type="Gene3D" id="2.40.50.140">
    <property type="entry name" value="Nucleic acid-binding proteins"/>
    <property type="match status" value="1"/>
</dbReference>
<dbReference type="InterPro" id="IPR011344">
    <property type="entry name" value="ssDNA-bd"/>
</dbReference>
<dbReference type="HAMAP" id="MF_00984">
    <property type="entry name" value="SSB"/>
    <property type="match status" value="1"/>
</dbReference>
<dbReference type="GO" id="GO:0003697">
    <property type="term" value="F:single-stranded DNA binding"/>
    <property type="evidence" value="ECO:0007669"/>
    <property type="project" value="UniProtKB-UniRule"/>
</dbReference>
<evidence type="ECO:0000256" key="2">
    <source>
        <dbReference type="HAMAP-Rule" id="MF_00984"/>
    </source>
</evidence>
<dbReference type="GO" id="GO:0009295">
    <property type="term" value="C:nucleoid"/>
    <property type="evidence" value="ECO:0007669"/>
    <property type="project" value="TreeGrafter"/>
</dbReference>
<comment type="subunit">
    <text evidence="2">Homotetramer.</text>
</comment>
<dbReference type="SUPFAM" id="SSF50249">
    <property type="entry name" value="Nucleic acid-binding proteins"/>
    <property type="match status" value="1"/>
</dbReference>
<feature type="short sequence motif" description="Important for interaction with partner proteins" evidence="2">
    <location>
        <begin position="167"/>
        <end position="172"/>
    </location>
</feature>
<reference evidence="5 6" key="1">
    <citation type="submission" date="2014-07" db="EMBL/GenBank/DDBJ databases">
        <title>Draft Genome Sequence of Gephyronic Acid Producer, Cystobacter violaceus Strain Cb vi76.</title>
        <authorList>
            <person name="Stevens D.C."/>
            <person name="Young J."/>
            <person name="Carmichael R."/>
            <person name="Tan J."/>
            <person name="Taylor R.E."/>
        </authorList>
    </citation>
    <scope>NUCLEOTIDE SEQUENCE [LARGE SCALE GENOMIC DNA]</scope>
    <source>
        <strain evidence="5 6">Cb vi76</strain>
    </source>
</reference>
<feature type="compositionally biased region" description="Gly residues" evidence="4">
    <location>
        <begin position="154"/>
        <end position="165"/>
    </location>
</feature>
<comment type="caution">
    <text evidence="2">Lacks conserved residue(s) required for the propagation of feature annotation.</text>
</comment>
<gene>
    <name evidence="5" type="ORF">Q664_50935</name>
</gene>
<proteinExistence type="inferred from homology"/>
<keyword evidence="2" id="KW-0233">DNA recombination</keyword>
<dbReference type="GO" id="GO:0006260">
    <property type="term" value="P:DNA replication"/>
    <property type="evidence" value="ECO:0007669"/>
    <property type="project" value="UniProtKB-UniRule"/>
</dbReference>
<dbReference type="RefSeq" id="WP_043413941.1">
    <property type="nucleotide sequence ID" value="NZ_JPMI01000409.1"/>
</dbReference>
<dbReference type="PROSITE" id="PS50935">
    <property type="entry name" value="SSB"/>
    <property type="match status" value="1"/>
</dbReference>
<sequence length="172" mass="17833">MAGGVNKVILIGNLGADPEVRFTPGGQAVANFRIATSDTWTDKNGQKQERTEWHRIVVWGKLAELCGEYLKKGRQCYVEGRLQTREWTDKENRKNYTTEVVANAVTFLGGRDGAGAGSGGGGGGGGRGGGYSQRGGGQQQGGYDDYGAPPMGMDEGGGGGGGGNGGDDDIPF</sequence>
<keyword evidence="2" id="KW-0227">DNA damage</keyword>
<comment type="function">
    <text evidence="2">Plays an important role in DNA replication, recombination and repair. Binds to ssDNA and to an array of partner proteins to recruit them to their sites of action during DNA metabolism.</text>
</comment>
<dbReference type="Pfam" id="PF00436">
    <property type="entry name" value="SSB"/>
    <property type="match status" value="1"/>
</dbReference>
<evidence type="ECO:0000256" key="4">
    <source>
        <dbReference type="SAM" id="MobiDB-lite"/>
    </source>
</evidence>
<dbReference type="GO" id="GO:0006310">
    <property type="term" value="P:DNA recombination"/>
    <property type="evidence" value="ECO:0007669"/>
    <property type="project" value="UniProtKB-UniRule"/>
</dbReference>
<dbReference type="PANTHER" id="PTHR10302:SF27">
    <property type="entry name" value="SINGLE-STRANDED DNA-BINDING PROTEIN"/>
    <property type="match status" value="1"/>
</dbReference>
<dbReference type="PANTHER" id="PTHR10302">
    <property type="entry name" value="SINGLE-STRANDED DNA-BINDING PROTEIN"/>
    <property type="match status" value="1"/>
</dbReference>
<dbReference type="Proteomes" id="UP000028547">
    <property type="component" value="Unassembled WGS sequence"/>
</dbReference>
<organism evidence="5 6">
    <name type="scientific">Archangium violaceum Cb vi76</name>
    <dbReference type="NCBI Taxonomy" id="1406225"/>
    <lineage>
        <taxon>Bacteria</taxon>
        <taxon>Pseudomonadati</taxon>
        <taxon>Myxococcota</taxon>
        <taxon>Myxococcia</taxon>
        <taxon>Myxococcales</taxon>
        <taxon>Cystobacterineae</taxon>
        <taxon>Archangiaceae</taxon>
        <taxon>Archangium</taxon>
    </lineage>
</organism>
<dbReference type="InterPro" id="IPR012340">
    <property type="entry name" value="NA-bd_OB-fold"/>
</dbReference>
<dbReference type="GO" id="GO:0006281">
    <property type="term" value="P:DNA repair"/>
    <property type="evidence" value="ECO:0007669"/>
    <property type="project" value="UniProtKB-UniRule"/>
</dbReference>
<accession>A0A084SEV2</accession>
<dbReference type="InterPro" id="IPR000424">
    <property type="entry name" value="Primosome_PriB/ssb"/>
</dbReference>
<feature type="compositionally biased region" description="Gly residues" evidence="4">
    <location>
        <begin position="116"/>
        <end position="140"/>
    </location>
</feature>
<evidence type="ECO:0000313" key="5">
    <source>
        <dbReference type="EMBL" id="KFA86987.1"/>
    </source>
</evidence>
<dbReference type="NCBIfam" id="TIGR00621">
    <property type="entry name" value="ssb"/>
    <property type="match status" value="1"/>
</dbReference>
<name>A0A084SEV2_9BACT</name>
<evidence type="ECO:0000256" key="1">
    <source>
        <dbReference type="ARBA" id="ARBA00023125"/>
    </source>
</evidence>
<feature type="region of interest" description="Disordered" evidence="4">
    <location>
        <begin position="116"/>
        <end position="172"/>
    </location>
</feature>
<evidence type="ECO:0000256" key="3">
    <source>
        <dbReference type="RuleBase" id="RU000524"/>
    </source>
</evidence>
<dbReference type="CDD" id="cd04496">
    <property type="entry name" value="SSB_OBF"/>
    <property type="match status" value="1"/>
</dbReference>
<keyword evidence="2" id="KW-0235">DNA replication</keyword>
<protein>
    <recommendedName>
        <fullName evidence="2 3">Single-stranded DNA-binding protein</fullName>
        <shortName evidence="2">SSB</shortName>
    </recommendedName>
</protein>
<keyword evidence="2" id="KW-0234">DNA repair</keyword>
<dbReference type="EMBL" id="JPMI01000409">
    <property type="protein sequence ID" value="KFA86987.1"/>
    <property type="molecule type" value="Genomic_DNA"/>
</dbReference>